<dbReference type="AlphaFoldDB" id="A0A4Y2T5C3"/>
<evidence type="ECO:0000313" key="2">
    <source>
        <dbReference type="Proteomes" id="UP000499080"/>
    </source>
</evidence>
<evidence type="ECO:0000313" key="1">
    <source>
        <dbReference type="EMBL" id="GBN95140.1"/>
    </source>
</evidence>
<sequence length="115" mass="13165">MGIGKRLCDETTYDAIWWQTSELPFQSRERNKIGGNVNCKVVESYRFSTKRHLVHINTKSRTLKMHICLFAFSEIVTSQGMNKRRKGVENGITSPTNQSQPKQTSAVVILFSLCR</sequence>
<protein>
    <submittedName>
        <fullName evidence="1">Uncharacterized protein</fullName>
    </submittedName>
</protein>
<comment type="caution">
    <text evidence="1">The sequence shown here is derived from an EMBL/GenBank/DDBJ whole genome shotgun (WGS) entry which is preliminary data.</text>
</comment>
<dbReference type="EMBL" id="BGPR01025881">
    <property type="protein sequence ID" value="GBN95140.1"/>
    <property type="molecule type" value="Genomic_DNA"/>
</dbReference>
<gene>
    <name evidence="1" type="ORF">AVEN_22081_1</name>
</gene>
<keyword evidence="2" id="KW-1185">Reference proteome</keyword>
<organism evidence="1 2">
    <name type="scientific">Araneus ventricosus</name>
    <name type="common">Orbweaver spider</name>
    <name type="synonym">Epeira ventricosa</name>
    <dbReference type="NCBI Taxonomy" id="182803"/>
    <lineage>
        <taxon>Eukaryota</taxon>
        <taxon>Metazoa</taxon>
        <taxon>Ecdysozoa</taxon>
        <taxon>Arthropoda</taxon>
        <taxon>Chelicerata</taxon>
        <taxon>Arachnida</taxon>
        <taxon>Araneae</taxon>
        <taxon>Araneomorphae</taxon>
        <taxon>Entelegynae</taxon>
        <taxon>Araneoidea</taxon>
        <taxon>Araneidae</taxon>
        <taxon>Araneus</taxon>
    </lineage>
</organism>
<dbReference type="Proteomes" id="UP000499080">
    <property type="component" value="Unassembled WGS sequence"/>
</dbReference>
<proteinExistence type="predicted"/>
<reference evidence="1 2" key="1">
    <citation type="journal article" date="2019" name="Sci. Rep.">
        <title>Orb-weaving spider Araneus ventricosus genome elucidates the spidroin gene catalogue.</title>
        <authorList>
            <person name="Kono N."/>
            <person name="Nakamura H."/>
            <person name="Ohtoshi R."/>
            <person name="Moran D.A.P."/>
            <person name="Shinohara A."/>
            <person name="Yoshida Y."/>
            <person name="Fujiwara M."/>
            <person name="Mori M."/>
            <person name="Tomita M."/>
            <person name="Arakawa K."/>
        </authorList>
    </citation>
    <scope>NUCLEOTIDE SEQUENCE [LARGE SCALE GENOMIC DNA]</scope>
</reference>
<name>A0A4Y2T5C3_ARAVE</name>
<accession>A0A4Y2T5C3</accession>